<dbReference type="Proteomes" id="UP000287239">
    <property type="component" value="Unassembled WGS sequence"/>
</dbReference>
<reference evidence="2 3" key="1">
    <citation type="submission" date="2017-05" db="EMBL/GenBank/DDBJ databases">
        <title>Vagococcus spp. assemblies.</title>
        <authorList>
            <person name="Gulvik C.A."/>
        </authorList>
    </citation>
    <scope>NUCLEOTIDE SEQUENCE [LARGE SCALE GENOMIC DNA]</scope>
    <source>
        <strain evidence="2 3">NCFB 2777</strain>
    </source>
</reference>
<evidence type="ECO:0000313" key="3">
    <source>
        <dbReference type="Proteomes" id="UP000287239"/>
    </source>
</evidence>
<dbReference type="InterPro" id="IPR047752">
    <property type="entry name" value="MacP"/>
</dbReference>
<dbReference type="EMBL" id="NGJU01000028">
    <property type="protein sequence ID" value="RST91578.1"/>
    <property type="molecule type" value="Genomic_DNA"/>
</dbReference>
<name>A0A429ZCZ5_9ENTE</name>
<dbReference type="OrthoDB" id="2200500at2"/>
<feature type="transmembrane region" description="Helical" evidence="1">
    <location>
        <begin position="73"/>
        <end position="92"/>
    </location>
</feature>
<proteinExistence type="predicted"/>
<dbReference type="GeneID" id="98569463"/>
<keyword evidence="1" id="KW-0472">Membrane</keyword>
<accession>A0A429ZCZ5</accession>
<keyword evidence="3" id="KW-1185">Reference proteome</keyword>
<evidence type="ECO:0000313" key="2">
    <source>
        <dbReference type="EMBL" id="RST91578.1"/>
    </source>
</evidence>
<evidence type="ECO:0000256" key="1">
    <source>
        <dbReference type="SAM" id="Phobius"/>
    </source>
</evidence>
<dbReference type="RefSeq" id="WP_126782235.1">
    <property type="nucleotide sequence ID" value="NZ_CAUQJP010000045.1"/>
</dbReference>
<sequence length="95" mass="11262">MSNKEPLLTRAKIREMNKEKNKLAKLKDLEIRKEYEGKQKAISKEFKQENKAFKTVKGSRSEQIEKRREQNSFLNKAIIIVVLLLIILFLVIKYI</sequence>
<comment type="caution">
    <text evidence="2">The sequence shown here is derived from an EMBL/GenBank/DDBJ whole genome shotgun (WGS) entry which is preliminary data.</text>
</comment>
<keyword evidence="1" id="KW-0812">Transmembrane</keyword>
<organism evidence="2 3">
    <name type="scientific">Vagococcus salmoninarum</name>
    <dbReference type="NCBI Taxonomy" id="2739"/>
    <lineage>
        <taxon>Bacteria</taxon>
        <taxon>Bacillati</taxon>
        <taxon>Bacillota</taxon>
        <taxon>Bacilli</taxon>
        <taxon>Lactobacillales</taxon>
        <taxon>Enterococcaceae</taxon>
        <taxon>Vagococcus</taxon>
    </lineage>
</organism>
<dbReference type="AlphaFoldDB" id="A0A429ZCZ5"/>
<gene>
    <name evidence="2" type="ORF">CBF35_14025</name>
</gene>
<protein>
    <submittedName>
        <fullName evidence="2">Uncharacterized protein</fullName>
    </submittedName>
</protein>
<keyword evidence="1" id="KW-1133">Transmembrane helix</keyword>
<dbReference type="NCBIfam" id="NF038277">
    <property type="entry name" value="accessory_MacP"/>
    <property type="match status" value="1"/>
</dbReference>
<dbReference type="Pfam" id="PF26336">
    <property type="entry name" value="MacP_activator"/>
    <property type="match status" value="1"/>
</dbReference>